<evidence type="ECO:0000256" key="4">
    <source>
        <dbReference type="ARBA" id="ARBA00022801"/>
    </source>
</evidence>
<evidence type="ECO:0000259" key="7">
    <source>
        <dbReference type="Pfam" id="PF02838"/>
    </source>
</evidence>
<dbReference type="InterPro" id="IPR029018">
    <property type="entry name" value="Hex-like_dom2"/>
</dbReference>
<protein>
    <recommendedName>
        <fullName evidence="3">beta-N-acetylhexosaminidase</fullName>
        <ecNumber evidence="3">3.2.1.52</ecNumber>
    </recommendedName>
</protein>
<name>A0ABP9IAR0_9ACTN</name>
<evidence type="ECO:0000256" key="2">
    <source>
        <dbReference type="ARBA" id="ARBA00006285"/>
    </source>
</evidence>
<dbReference type="RefSeq" id="WP_345680581.1">
    <property type="nucleotide sequence ID" value="NZ_BAABHS010000049.1"/>
</dbReference>
<evidence type="ECO:0000259" key="6">
    <source>
        <dbReference type="Pfam" id="PF00728"/>
    </source>
</evidence>
<comment type="caution">
    <text evidence="8">The sequence shown here is derived from an EMBL/GenBank/DDBJ whole genome shotgun (WGS) entry which is preliminary data.</text>
</comment>
<dbReference type="InterPro" id="IPR017853">
    <property type="entry name" value="GH"/>
</dbReference>
<dbReference type="InterPro" id="IPR025705">
    <property type="entry name" value="Beta_hexosaminidase_sua/sub"/>
</dbReference>
<dbReference type="InterPro" id="IPR015882">
    <property type="entry name" value="HEX_bac_N"/>
</dbReference>
<dbReference type="SUPFAM" id="SSF55545">
    <property type="entry name" value="beta-N-acetylhexosaminidase-like domain"/>
    <property type="match status" value="1"/>
</dbReference>
<gene>
    <name evidence="8" type="ORF">GCM10023205_77690</name>
</gene>
<feature type="domain" description="Glycoside hydrolase family 20 catalytic" evidence="6">
    <location>
        <begin position="143"/>
        <end position="314"/>
    </location>
</feature>
<dbReference type="Gene3D" id="3.30.379.10">
    <property type="entry name" value="Chitobiase/beta-hexosaminidase domain 2-like"/>
    <property type="match status" value="1"/>
</dbReference>
<dbReference type="CDD" id="cd06568">
    <property type="entry name" value="GH20_SpHex_like"/>
    <property type="match status" value="1"/>
</dbReference>
<dbReference type="Gene3D" id="3.20.20.80">
    <property type="entry name" value="Glycosidases"/>
    <property type="match status" value="1"/>
</dbReference>
<evidence type="ECO:0000256" key="3">
    <source>
        <dbReference type="ARBA" id="ARBA00012663"/>
    </source>
</evidence>
<sequence length="545" mass="58862">MPALIPAPARSRPGDAVDAFVLRPGDAVSAPAELRPVAELFVRELAAGGGPELRVAEGEGAIRLELTDDTADFDGLPATAGVRAADGDSADERYGLDVGADGVRVWAGAAEGIARGLTTLRQLAGTSERPVLSAQRILDAPRFAWRGLSLDVARTFFDVGQVKSVIDLLAYYKLNVLHLHLTDDQGWRLHIDARPDLTRVGARGAFAGRPGGFYTQDDYREIVRYAAERYVTVVPEIDVPGHCQAVFAAYPELAPTGWDPDSPHTILDPGSDPARLNSLDPDNPATWPFLTDVLTEVAALTPGRFVHIGGDEAVIGEDAYRRFVAGMRGITASLGKRVVGWQETARAGLAPGDVAQHWISSTSIDPDALDFANLPAGMELPENFHEVLLPMLLEMFAKAEHDVTAALKDGARILLSPNAVAYLDQPYRDAGPAAQEELRARLGLQVYPGNTLESALDWDPSTHHTDIPGDEAIAGVEAAVWCETVENFDDLEFLLLPRLAGVAEKAWAPRGSYAWDDYARRLAAQAPVWQRAGRTYFAADSVNWE</sequence>
<feature type="domain" description="Beta-hexosaminidase bacterial type N-terminal" evidence="7">
    <location>
        <begin position="2"/>
        <end position="140"/>
    </location>
</feature>
<evidence type="ECO:0000256" key="1">
    <source>
        <dbReference type="ARBA" id="ARBA00001231"/>
    </source>
</evidence>
<dbReference type="PANTHER" id="PTHR22600">
    <property type="entry name" value="BETA-HEXOSAMINIDASE"/>
    <property type="match status" value="1"/>
</dbReference>
<accession>A0ABP9IAR0</accession>
<evidence type="ECO:0000256" key="5">
    <source>
        <dbReference type="ARBA" id="ARBA00023295"/>
    </source>
</evidence>
<evidence type="ECO:0000313" key="8">
    <source>
        <dbReference type="EMBL" id="GAA4993475.1"/>
    </source>
</evidence>
<dbReference type="PRINTS" id="PR00738">
    <property type="entry name" value="GLHYDRLASE20"/>
</dbReference>
<dbReference type="SUPFAM" id="SSF51445">
    <property type="entry name" value="(Trans)glycosidases"/>
    <property type="match status" value="1"/>
</dbReference>
<evidence type="ECO:0000313" key="9">
    <source>
        <dbReference type="Proteomes" id="UP001500466"/>
    </source>
</evidence>
<dbReference type="PANTHER" id="PTHR22600:SF57">
    <property type="entry name" value="BETA-N-ACETYLHEXOSAMINIDASE"/>
    <property type="match status" value="1"/>
</dbReference>
<keyword evidence="5" id="KW-0326">Glycosidase</keyword>
<dbReference type="EMBL" id="BAABHS010000049">
    <property type="protein sequence ID" value="GAA4993475.1"/>
    <property type="molecule type" value="Genomic_DNA"/>
</dbReference>
<proteinExistence type="inferred from homology"/>
<keyword evidence="9" id="KW-1185">Reference proteome</keyword>
<dbReference type="InterPro" id="IPR015883">
    <property type="entry name" value="Glyco_hydro_20_cat"/>
</dbReference>
<dbReference type="EC" id="3.2.1.52" evidence="3"/>
<keyword evidence="4" id="KW-0378">Hydrolase</keyword>
<dbReference type="Pfam" id="PF02838">
    <property type="entry name" value="Glyco_hydro_20b"/>
    <property type="match status" value="1"/>
</dbReference>
<organism evidence="8 9">
    <name type="scientific">Yinghuangia aomiensis</name>
    <dbReference type="NCBI Taxonomy" id="676205"/>
    <lineage>
        <taxon>Bacteria</taxon>
        <taxon>Bacillati</taxon>
        <taxon>Actinomycetota</taxon>
        <taxon>Actinomycetes</taxon>
        <taxon>Kitasatosporales</taxon>
        <taxon>Streptomycetaceae</taxon>
        <taxon>Yinghuangia</taxon>
    </lineage>
</organism>
<dbReference type="Pfam" id="PF00728">
    <property type="entry name" value="Glyco_hydro_20"/>
    <property type="match status" value="2"/>
</dbReference>
<comment type="similarity">
    <text evidence="2">Belongs to the glycosyl hydrolase 20 family.</text>
</comment>
<feature type="domain" description="Glycoside hydrolase family 20 catalytic" evidence="6">
    <location>
        <begin position="400"/>
        <end position="509"/>
    </location>
</feature>
<comment type="catalytic activity">
    <reaction evidence="1">
        <text>Hydrolysis of terminal non-reducing N-acetyl-D-hexosamine residues in N-acetyl-beta-D-hexosaminides.</text>
        <dbReference type="EC" id="3.2.1.52"/>
    </reaction>
</comment>
<dbReference type="Proteomes" id="UP001500466">
    <property type="component" value="Unassembled WGS sequence"/>
</dbReference>
<reference evidence="9" key="1">
    <citation type="journal article" date="2019" name="Int. J. Syst. Evol. Microbiol.">
        <title>The Global Catalogue of Microorganisms (GCM) 10K type strain sequencing project: providing services to taxonomists for standard genome sequencing and annotation.</title>
        <authorList>
            <consortium name="The Broad Institute Genomics Platform"/>
            <consortium name="The Broad Institute Genome Sequencing Center for Infectious Disease"/>
            <person name="Wu L."/>
            <person name="Ma J."/>
        </authorList>
    </citation>
    <scope>NUCLEOTIDE SEQUENCE [LARGE SCALE GENOMIC DNA]</scope>
    <source>
        <strain evidence="9">JCM 17986</strain>
    </source>
</reference>